<feature type="transmembrane region" description="Helical" evidence="1">
    <location>
        <begin position="148"/>
        <end position="171"/>
    </location>
</feature>
<dbReference type="AlphaFoldDB" id="A0A8J5MEH6"/>
<evidence type="ECO:0000256" key="2">
    <source>
        <dbReference type="SAM" id="SignalP"/>
    </source>
</evidence>
<accession>A0A8J5MEH6</accession>
<evidence type="ECO:0000313" key="3">
    <source>
        <dbReference type="EMBL" id="KAG6952721.1"/>
    </source>
</evidence>
<keyword evidence="1" id="KW-1133">Transmembrane helix</keyword>
<feature type="transmembrane region" description="Helical" evidence="1">
    <location>
        <begin position="45"/>
        <end position="65"/>
    </location>
</feature>
<keyword evidence="4" id="KW-1185">Reference proteome</keyword>
<feature type="transmembrane region" description="Helical" evidence="1">
    <location>
        <begin position="77"/>
        <end position="100"/>
    </location>
</feature>
<evidence type="ECO:0000256" key="1">
    <source>
        <dbReference type="SAM" id="Phobius"/>
    </source>
</evidence>
<evidence type="ECO:0000313" key="4">
    <source>
        <dbReference type="Proteomes" id="UP000709295"/>
    </source>
</evidence>
<proteinExistence type="predicted"/>
<name>A0A8J5MEH6_9STRA</name>
<keyword evidence="1" id="KW-0472">Membrane</keyword>
<sequence>MDGSSCWRLLLVCLLTPLPCVALATLVESVPLDPPEDGPYKNYIFWIRAWIVTAFVDYSMIMQMSQSLARLKMKHSYIVMIALGASIISFGVVFAVAVWISFPVPFSMLVASPPSVIVILISIGFIWGQRWRSDAALRLDLARHTMVFMCQVALTFIYPLYIFGFTSLSGIRQLFYVLLLPVIKSVSRNWISYTLAGQDDIKPEVVIFNVEVFNALYVSSAVQNSSSLGTTVALMLIDVLHFWFSMRGTIGVLKKVKELMAKIPPHHPVAKENFVDVALRILAIQDRAESNDRLRSQILSVARVGSRYVGTLKRLVQKATKVFPTTSLQQPNTVKIASGPGMDFKKSVTPCLGLETIFSCQEREAFINTITHVLYITEYLVLVEYTEAVLPMVYALYSMIAFHLPNCTYNQSLVNLSKHELITNVSFVIAYSMLELTSLILAMLILKRVLGISPVHQLGFILETQATMVQSKLMLWFVYVMQVPLEHVGEQEQSNSCDVHCSFLIKFLRSHRNRFQLQV</sequence>
<feature type="chain" id="PRO_5035191959" evidence="2">
    <location>
        <begin position="23"/>
        <end position="519"/>
    </location>
</feature>
<keyword evidence="2" id="KW-0732">Signal</keyword>
<gene>
    <name evidence="3" type="ORF">JG688_00013158</name>
</gene>
<keyword evidence="1" id="KW-0812">Transmembrane</keyword>
<feature type="transmembrane region" description="Helical" evidence="1">
    <location>
        <begin position="106"/>
        <end position="127"/>
    </location>
</feature>
<comment type="caution">
    <text evidence="3">The sequence shown here is derived from an EMBL/GenBank/DDBJ whole genome shotgun (WGS) entry which is preliminary data.</text>
</comment>
<dbReference type="Proteomes" id="UP000709295">
    <property type="component" value="Unassembled WGS sequence"/>
</dbReference>
<protein>
    <submittedName>
        <fullName evidence="3">Uncharacterized protein</fullName>
    </submittedName>
</protein>
<organism evidence="3 4">
    <name type="scientific">Phytophthora aleatoria</name>
    <dbReference type="NCBI Taxonomy" id="2496075"/>
    <lineage>
        <taxon>Eukaryota</taxon>
        <taxon>Sar</taxon>
        <taxon>Stramenopiles</taxon>
        <taxon>Oomycota</taxon>
        <taxon>Peronosporomycetes</taxon>
        <taxon>Peronosporales</taxon>
        <taxon>Peronosporaceae</taxon>
        <taxon>Phytophthora</taxon>
    </lineage>
</organism>
<feature type="signal peptide" evidence="2">
    <location>
        <begin position="1"/>
        <end position="22"/>
    </location>
</feature>
<dbReference type="EMBL" id="JAENGY010001087">
    <property type="protein sequence ID" value="KAG6952721.1"/>
    <property type="molecule type" value="Genomic_DNA"/>
</dbReference>
<reference evidence="3" key="1">
    <citation type="submission" date="2021-01" db="EMBL/GenBank/DDBJ databases">
        <title>Phytophthora aleatoria, a newly-described species from Pinus radiata is distinct from Phytophthora cactorum isolates based on comparative genomics.</title>
        <authorList>
            <person name="Mcdougal R."/>
            <person name="Panda P."/>
            <person name="Williams N."/>
            <person name="Studholme D.J."/>
        </authorList>
    </citation>
    <scope>NUCLEOTIDE SEQUENCE</scope>
    <source>
        <strain evidence="3">NZFS 4037</strain>
    </source>
</reference>